<name>A0ABP0TVJ3_9BRYO</name>
<feature type="region of interest" description="Disordered" evidence="1">
    <location>
        <begin position="107"/>
        <end position="135"/>
    </location>
</feature>
<dbReference type="InterPro" id="IPR040503">
    <property type="entry name" value="TRHO_N"/>
</dbReference>
<accession>A0ABP0TVJ3</accession>
<sequence>MRVRCNLRTHRAVAHALASLEHANLTMMALRTRATVSSSFAFCSKSVDSHQVMRSSNYRTMLLSHDTGFQSGKASGSPQIAVWGKKSAGFLSSFQLVDGPQAYLQHGASASSSESGRRVEEKTPAARSLGTGGDDAAANPAGTSLLVVSFYKFATLPDCEQMRAPLKEICEANRVSGSIILAHEGINGSICGTRVAVETVMSSIQSDERLSNLRCTEAPAGPDDEILHHGHTHKSPLGSGIDAPFRWDHVRVKLKKEVVPLGVPGVDPAKKVGKYVRPKEWNELISDPNTMVVDVRNAYEIRIGKFKGAVDPQTDSFRDFPAWANQHLSSGSQEVCKGDHGEPQAESQALLNEEANINVMNQSSNPQRIAMYCTGGIRCEKATSFLINQGFQEVYHLEGGILKYLEEMPPAESLWEGECFVFDKRVSVGHGLKQGSYRLCYACKKPIDDTDATSPLWEEGVSCPHCFYTKSDAEKSRARARHEQFLTWGVIGGPNNGQRTPSPSKMRSREYPIRDQYFSPKSI</sequence>
<evidence type="ECO:0000313" key="4">
    <source>
        <dbReference type="Proteomes" id="UP001497512"/>
    </source>
</evidence>
<gene>
    <name evidence="3" type="ORF">CSSPTR1EN2_LOCUS8182</name>
</gene>
<evidence type="ECO:0000313" key="3">
    <source>
        <dbReference type="EMBL" id="CAK9206105.1"/>
    </source>
</evidence>
<evidence type="ECO:0000256" key="1">
    <source>
        <dbReference type="SAM" id="MobiDB-lite"/>
    </source>
</evidence>
<reference evidence="3" key="1">
    <citation type="submission" date="2024-02" db="EMBL/GenBank/DDBJ databases">
        <authorList>
            <consortium name="ELIXIR-Norway"/>
            <consortium name="Elixir Norway"/>
        </authorList>
    </citation>
    <scope>NUCLEOTIDE SEQUENCE</scope>
</reference>
<dbReference type="Proteomes" id="UP001497512">
    <property type="component" value="Chromosome 15"/>
</dbReference>
<feature type="compositionally biased region" description="Polar residues" evidence="1">
    <location>
        <begin position="496"/>
        <end position="505"/>
    </location>
</feature>
<dbReference type="InterPro" id="IPR001763">
    <property type="entry name" value="Rhodanese-like_dom"/>
</dbReference>
<protein>
    <recommendedName>
        <fullName evidence="2">Rhodanese domain-containing protein</fullName>
    </recommendedName>
</protein>
<feature type="region of interest" description="Disordered" evidence="1">
    <location>
        <begin position="492"/>
        <end position="523"/>
    </location>
</feature>
<dbReference type="PANTHER" id="PTHR43268">
    <property type="entry name" value="THIOSULFATE SULFURTRANSFERASE/RHODANESE-LIKE DOMAIN-CONTAINING PROTEIN 2"/>
    <property type="match status" value="1"/>
</dbReference>
<dbReference type="PANTHER" id="PTHR43268:SF3">
    <property type="entry name" value="RHODANESE-LIKE DOMAIN-CONTAINING PROTEIN 7-RELATED"/>
    <property type="match status" value="1"/>
</dbReference>
<dbReference type="Pfam" id="PF00581">
    <property type="entry name" value="Rhodanese"/>
    <property type="match status" value="1"/>
</dbReference>
<dbReference type="Pfam" id="PF17773">
    <property type="entry name" value="UPF0176_N"/>
    <property type="match status" value="1"/>
</dbReference>
<dbReference type="HAMAP" id="MF_00469">
    <property type="entry name" value="TrhO"/>
    <property type="match status" value="1"/>
</dbReference>
<feature type="domain" description="Rhodanese" evidence="2">
    <location>
        <begin position="286"/>
        <end position="413"/>
    </location>
</feature>
<dbReference type="InterPro" id="IPR036873">
    <property type="entry name" value="Rhodanese-like_dom_sf"/>
</dbReference>
<dbReference type="PROSITE" id="PS50206">
    <property type="entry name" value="RHODANESE_3"/>
    <property type="match status" value="1"/>
</dbReference>
<feature type="compositionally biased region" description="Basic and acidic residues" evidence="1">
    <location>
        <begin position="115"/>
        <end position="124"/>
    </location>
</feature>
<dbReference type="SMART" id="SM00450">
    <property type="entry name" value="RHOD"/>
    <property type="match status" value="1"/>
</dbReference>
<dbReference type="Gene3D" id="3.40.250.10">
    <property type="entry name" value="Rhodanese-like domain"/>
    <property type="match status" value="1"/>
</dbReference>
<organism evidence="3 4">
    <name type="scientific">Sphagnum troendelagicum</name>
    <dbReference type="NCBI Taxonomy" id="128251"/>
    <lineage>
        <taxon>Eukaryota</taxon>
        <taxon>Viridiplantae</taxon>
        <taxon>Streptophyta</taxon>
        <taxon>Embryophyta</taxon>
        <taxon>Bryophyta</taxon>
        <taxon>Sphagnophytina</taxon>
        <taxon>Sphagnopsida</taxon>
        <taxon>Sphagnales</taxon>
        <taxon>Sphagnaceae</taxon>
        <taxon>Sphagnum</taxon>
    </lineage>
</organism>
<keyword evidence="4" id="KW-1185">Reference proteome</keyword>
<dbReference type="EMBL" id="OZ019907">
    <property type="protein sequence ID" value="CAK9206105.1"/>
    <property type="molecule type" value="Genomic_DNA"/>
</dbReference>
<dbReference type="CDD" id="cd01518">
    <property type="entry name" value="RHOD_YceA"/>
    <property type="match status" value="1"/>
</dbReference>
<evidence type="ECO:0000259" key="2">
    <source>
        <dbReference type="PROSITE" id="PS50206"/>
    </source>
</evidence>
<dbReference type="Gene3D" id="3.30.70.100">
    <property type="match status" value="1"/>
</dbReference>
<dbReference type="SUPFAM" id="SSF52821">
    <property type="entry name" value="Rhodanese/Cell cycle control phosphatase"/>
    <property type="match status" value="1"/>
</dbReference>
<proteinExistence type="inferred from homology"/>
<dbReference type="InterPro" id="IPR020936">
    <property type="entry name" value="TrhO"/>
</dbReference>